<dbReference type="EMBL" id="CP012700">
    <property type="protein sequence ID" value="ALH79341.1"/>
    <property type="molecule type" value="Genomic_DNA"/>
</dbReference>
<feature type="domain" description="Cytochrome c" evidence="6">
    <location>
        <begin position="20"/>
        <end position="112"/>
    </location>
</feature>
<keyword evidence="1 4" id="KW-0349">Heme</keyword>
<dbReference type="Gene3D" id="1.10.760.10">
    <property type="entry name" value="Cytochrome c-like domain"/>
    <property type="match status" value="1"/>
</dbReference>
<proteinExistence type="predicted"/>
<dbReference type="Pfam" id="PF00034">
    <property type="entry name" value="Cytochrom_C"/>
    <property type="match status" value="1"/>
</dbReference>
<evidence type="ECO:0000256" key="2">
    <source>
        <dbReference type="ARBA" id="ARBA00022723"/>
    </source>
</evidence>
<dbReference type="InterPro" id="IPR009056">
    <property type="entry name" value="Cyt_c-like_dom"/>
</dbReference>
<dbReference type="PANTHER" id="PTHR35008:SF4">
    <property type="entry name" value="BLL4482 PROTEIN"/>
    <property type="match status" value="1"/>
</dbReference>
<evidence type="ECO:0000313" key="8">
    <source>
        <dbReference type="Proteomes" id="UP000058074"/>
    </source>
</evidence>
<dbReference type="OrthoDB" id="70223at2"/>
<keyword evidence="3 4" id="KW-0408">Iron</keyword>
<dbReference type="GO" id="GO:0046872">
    <property type="term" value="F:metal ion binding"/>
    <property type="evidence" value="ECO:0007669"/>
    <property type="project" value="UniProtKB-KW"/>
</dbReference>
<dbReference type="InterPro" id="IPR036909">
    <property type="entry name" value="Cyt_c-like_dom_sf"/>
</dbReference>
<evidence type="ECO:0000259" key="6">
    <source>
        <dbReference type="PROSITE" id="PS51007"/>
    </source>
</evidence>
<evidence type="ECO:0000256" key="1">
    <source>
        <dbReference type="ARBA" id="ARBA00022617"/>
    </source>
</evidence>
<organism evidence="7 8">
    <name type="scientific">Sphingopyxis macrogoltabida</name>
    <name type="common">Sphingomonas macrogoltabidus</name>
    <dbReference type="NCBI Taxonomy" id="33050"/>
    <lineage>
        <taxon>Bacteria</taxon>
        <taxon>Pseudomonadati</taxon>
        <taxon>Pseudomonadota</taxon>
        <taxon>Alphaproteobacteria</taxon>
        <taxon>Sphingomonadales</taxon>
        <taxon>Sphingomonadaceae</taxon>
        <taxon>Sphingopyxis</taxon>
    </lineage>
</organism>
<accession>A0A0N9UWR1</accession>
<keyword evidence="5" id="KW-0732">Signal</keyword>
<evidence type="ECO:0000256" key="3">
    <source>
        <dbReference type="ARBA" id="ARBA00023004"/>
    </source>
</evidence>
<dbReference type="SUPFAM" id="SSF46626">
    <property type="entry name" value="Cytochrome c"/>
    <property type="match status" value="1"/>
</dbReference>
<evidence type="ECO:0000313" key="7">
    <source>
        <dbReference type="EMBL" id="ALH79341.1"/>
    </source>
</evidence>
<dbReference type="PROSITE" id="PS51007">
    <property type="entry name" value="CYTC"/>
    <property type="match status" value="1"/>
</dbReference>
<dbReference type="InterPro" id="IPR051459">
    <property type="entry name" value="Cytochrome_c-type_DH"/>
</dbReference>
<evidence type="ECO:0000256" key="4">
    <source>
        <dbReference type="PROSITE-ProRule" id="PRU00433"/>
    </source>
</evidence>
<dbReference type="RefSeq" id="WP_054586810.1">
    <property type="nucleotide sequence ID" value="NZ_CP012700.1"/>
</dbReference>
<dbReference type="AlphaFoldDB" id="A0A0N9UWR1"/>
<dbReference type="GO" id="GO:0020037">
    <property type="term" value="F:heme binding"/>
    <property type="evidence" value="ECO:0007669"/>
    <property type="project" value="InterPro"/>
</dbReference>
<feature type="chain" id="PRO_5006039106" evidence="5">
    <location>
        <begin position="22"/>
        <end position="147"/>
    </location>
</feature>
<feature type="signal peptide" evidence="5">
    <location>
        <begin position="1"/>
        <end position="21"/>
    </location>
</feature>
<keyword evidence="2 4" id="KW-0479">Metal-binding</keyword>
<dbReference type="PATRIC" id="fig|33050.5.peg.593"/>
<protein>
    <submittedName>
        <fullName evidence="7">Cytochrome C</fullName>
    </submittedName>
</protein>
<reference evidence="7 8" key="1">
    <citation type="journal article" date="2015" name="Genome Announc.">
        <title>Complete Genome Sequence of Polypropylene Glycol- and Polyethylene Glycol-Degrading Sphingopyxis macrogoltabida Strain EY-1.</title>
        <authorList>
            <person name="Ohtsubo Y."/>
            <person name="Nagata Y."/>
            <person name="Numata M."/>
            <person name="Tsuchikane K."/>
            <person name="Hosoyama A."/>
            <person name="Yamazoe A."/>
            <person name="Tsuda M."/>
            <person name="Fujita N."/>
            <person name="Kawai F."/>
        </authorList>
    </citation>
    <scope>NUCLEOTIDE SEQUENCE [LARGE SCALE GENOMIC DNA]</scope>
    <source>
        <strain evidence="7 8">EY-1</strain>
    </source>
</reference>
<dbReference type="GO" id="GO:0009055">
    <property type="term" value="F:electron transfer activity"/>
    <property type="evidence" value="ECO:0007669"/>
    <property type="project" value="InterPro"/>
</dbReference>
<sequence length="147" mass="14702">MTRWAILFALAGLTAAGPATAADDGATIYKRCAACHLANGAGVPGAFPPLKSDVRALAGTAAGRRYLALVVIRGVSGPITVEGKAYRGMMPAQAGLNDAQVAAVLNHVVRGGSAKAFTAREIAGYRAGSASLNSAAVGRLQPSVAGK</sequence>
<dbReference type="Proteomes" id="UP000058074">
    <property type="component" value="Chromosome"/>
</dbReference>
<gene>
    <name evidence="7" type="ORF">AN936_02845</name>
</gene>
<dbReference type="PANTHER" id="PTHR35008">
    <property type="entry name" value="BLL4482 PROTEIN-RELATED"/>
    <property type="match status" value="1"/>
</dbReference>
<name>A0A0N9UWR1_SPHMC</name>
<evidence type="ECO:0000256" key="5">
    <source>
        <dbReference type="SAM" id="SignalP"/>
    </source>
</evidence>
<dbReference type="KEGG" id="smag:AN936_02845"/>